<dbReference type="RefSeq" id="XP_033685867.1">
    <property type="nucleotide sequence ID" value="XM_033821387.1"/>
</dbReference>
<dbReference type="InterPro" id="IPR052898">
    <property type="entry name" value="ACAD10-like"/>
</dbReference>
<dbReference type="InterPro" id="IPR023214">
    <property type="entry name" value="HAD_sf"/>
</dbReference>
<dbReference type="InterPro" id="IPR036412">
    <property type="entry name" value="HAD-like_sf"/>
</dbReference>
<dbReference type="InterPro" id="IPR023198">
    <property type="entry name" value="PGP-like_dom2"/>
</dbReference>
<protein>
    <submittedName>
        <fullName evidence="1">HAD-like protein</fullName>
    </submittedName>
</protein>
<dbReference type="OrthoDB" id="1694274at2759"/>
<evidence type="ECO:0000313" key="1">
    <source>
        <dbReference type="EMBL" id="KAF2250863.1"/>
    </source>
</evidence>
<dbReference type="SFLD" id="SFLDS00003">
    <property type="entry name" value="Haloacid_Dehalogenase"/>
    <property type="match status" value="1"/>
</dbReference>
<keyword evidence="2" id="KW-1185">Reference proteome</keyword>
<sequence>MPPKTPPKAILFDIGGVCVVSPFQAILDYELENDIPVGYINHAIQQGPHDTGAWQLIERGEVELNDAWFRAFKAQLSRPEIWTAYWRKHSVTQNAGGVPAAAVERVPAVPDIDAKRLFWRMMRISRTPDAWMYPALKRLRHSGRFVLGALSNTVHFPTGVLDDEGVLFEKALLHPPPPHPHAADSTDIADCFDVYISSAHVGVRKPDPKAYELAVRELGRVAERKGLGEVSARDVLFLDDIGVNLKWAQRSGLRTIKVSLGRTREAVRELEEETGMQLLEEKSRL</sequence>
<name>A0A6A6IN17_9PLEO</name>
<accession>A0A6A6IN17</accession>
<organism evidence="1 2">
    <name type="scientific">Trematosphaeria pertusa</name>
    <dbReference type="NCBI Taxonomy" id="390896"/>
    <lineage>
        <taxon>Eukaryota</taxon>
        <taxon>Fungi</taxon>
        <taxon>Dikarya</taxon>
        <taxon>Ascomycota</taxon>
        <taxon>Pezizomycotina</taxon>
        <taxon>Dothideomycetes</taxon>
        <taxon>Pleosporomycetidae</taxon>
        <taxon>Pleosporales</taxon>
        <taxon>Massarineae</taxon>
        <taxon>Trematosphaeriaceae</taxon>
        <taxon>Trematosphaeria</taxon>
    </lineage>
</organism>
<dbReference type="EMBL" id="ML987193">
    <property type="protein sequence ID" value="KAF2250863.1"/>
    <property type="molecule type" value="Genomic_DNA"/>
</dbReference>
<reference evidence="1" key="1">
    <citation type="journal article" date="2020" name="Stud. Mycol.">
        <title>101 Dothideomycetes genomes: a test case for predicting lifestyles and emergence of pathogens.</title>
        <authorList>
            <person name="Haridas S."/>
            <person name="Albert R."/>
            <person name="Binder M."/>
            <person name="Bloem J."/>
            <person name="Labutti K."/>
            <person name="Salamov A."/>
            <person name="Andreopoulos B."/>
            <person name="Baker S."/>
            <person name="Barry K."/>
            <person name="Bills G."/>
            <person name="Bluhm B."/>
            <person name="Cannon C."/>
            <person name="Castanera R."/>
            <person name="Culley D."/>
            <person name="Daum C."/>
            <person name="Ezra D."/>
            <person name="Gonzalez J."/>
            <person name="Henrissat B."/>
            <person name="Kuo A."/>
            <person name="Liang C."/>
            <person name="Lipzen A."/>
            <person name="Lutzoni F."/>
            <person name="Magnuson J."/>
            <person name="Mondo S."/>
            <person name="Nolan M."/>
            <person name="Ohm R."/>
            <person name="Pangilinan J."/>
            <person name="Park H.-J."/>
            <person name="Ramirez L."/>
            <person name="Alfaro M."/>
            <person name="Sun H."/>
            <person name="Tritt A."/>
            <person name="Yoshinaga Y."/>
            <person name="Zwiers L.-H."/>
            <person name="Turgeon B."/>
            <person name="Goodwin S."/>
            <person name="Spatafora J."/>
            <person name="Crous P."/>
            <person name="Grigoriev I."/>
        </authorList>
    </citation>
    <scope>NUCLEOTIDE SEQUENCE</scope>
    <source>
        <strain evidence="1">CBS 122368</strain>
    </source>
</reference>
<gene>
    <name evidence="1" type="ORF">BU26DRAFT_271507</name>
</gene>
<dbReference type="PANTHER" id="PTHR47829:SF1">
    <property type="entry name" value="HAD FAMILY PHOSPHATASE"/>
    <property type="match status" value="1"/>
</dbReference>
<dbReference type="GeneID" id="54574717"/>
<dbReference type="AlphaFoldDB" id="A0A6A6IN17"/>
<dbReference type="PANTHER" id="PTHR47829">
    <property type="entry name" value="HYDROLASE, PUTATIVE (AFU_ORTHOLOGUE AFUA_1G12880)-RELATED"/>
    <property type="match status" value="1"/>
</dbReference>
<dbReference type="SFLD" id="SFLDG01129">
    <property type="entry name" value="C1.5:_HAD__Beta-PGM__Phosphata"/>
    <property type="match status" value="1"/>
</dbReference>
<dbReference type="Gene3D" id="1.10.150.240">
    <property type="entry name" value="Putative phosphatase, domain 2"/>
    <property type="match status" value="1"/>
</dbReference>
<dbReference type="Pfam" id="PF00702">
    <property type="entry name" value="Hydrolase"/>
    <property type="match status" value="1"/>
</dbReference>
<proteinExistence type="predicted"/>
<dbReference type="Gene3D" id="3.40.50.1000">
    <property type="entry name" value="HAD superfamily/HAD-like"/>
    <property type="match status" value="1"/>
</dbReference>
<evidence type="ECO:0000313" key="2">
    <source>
        <dbReference type="Proteomes" id="UP000800094"/>
    </source>
</evidence>
<dbReference type="Proteomes" id="UP000800094">
    <property type="component" value="Unassembled WGS sequence"/>
</dbReference>
<dbReference type="SUPFAM" id="SSF56784">
    <property type="entry name" value="HAD-like"/>
    <property type="match status" value="1"/>
</dbReference>